<dbReference type="Gene3D" id="3.90.1150.10">
    <property type="entry name" value="Aspartate Aminotransferase, domain 1"/>
    <property type="match status" value="1"/>
</dbReference>
<dbReference type="Proteomes" id="UP000678237">
    <property type="component" value="Unassembled WGS sequence"/>
</dbReference>
<keyword evidence="6" id="KW-0486">Methionine biosynthesis</keyword>
<dbReference type="Pfam" id="PF01053">
    <property type="entry name" value="Cys_Met_Meta_PP"/>
    <property type="match status" value="1"/>
</dbReference>
<keyword evidence="8" id="KW-0032">Aminotransferase</keyword>
<dbReference type="PANTHER" id="PTHR11808:SF50">
    <property type="entry name" value="CYSTATHIONINE BETA-LYASE"/>
    <property type="match status" value="1"/>
</dbReference>
<reference evidence="8" key="1">
    <citation type="submission" date="2021-03" db="EMBL/GenBank/DDBJ databases">
        <authorList>
            <person name="Jaffe A."/>
        </authorList>
    </citation>
    <scope>NUCLEOTIDE SEQUENCE</scope>
    <source>
        <strain evidence="8">RIFCSPLOWO2_01_FULL_58_19</strain>
    </source>
</reference>
<dbReference type="FunFam" id="3.40.640.10:FF:000009">
    <property type="entry name" value="Cystathionine gamma-synthase homolog"/>
    <property type="match status" value="1"/>
</dbReference>
<keyword evidence="7" id="KW-0456">Lyase</keyword>
<evidence type="ECO:0000256" key="4">
    <source>
        <dbReference type="ARBA" id="ARBA00022605"/>
    </source>
</evidence>
<dbReference type="GO" id="GO:0019346">
    <property type="term" value="P:transsulfuration"/>
    <property type="evidence" value="ECO:0007669"/>
    <property type="project" value="InterPro"/>
</dbReference>
<dbReference type="PIRSF" id="PIRSF001434">
    <property type="entry name" value="CGS"/>
    <property type="match status" value="1"/>
</dbReference>
<evidence type="ECO:0000256" key="2">
    <source>
        <dbReference type="ARBA" id="ARBA00009077"/>
    </source>
</evidence>
<dbReference type="PANTHER" id="PTHR11808">
    <property type="entry name" value="TRANS-SULFURATION ENZYME FAMILY MEMBER"/>
    <property type="match status" value="1"/>
</dbReference>
<protein>
    <recommendedName>
        <fullName evidence="3">cysteine-S-conjugate beta-lyase</fullName>
        <ecNumber evidence="3">4.4.1.13</ecNumber>
    </recommendedName>
</protein>
<dbReference type="SUPFAM" id="SSF53383">
    <property type="entry name" value="PLP-dependent transferases"/>
    <property type="match status" value="1"/>
</dbReference>
<gene>
    <name evidence="8" type="ORF">J4203_06255</name>
</gene>
<proteinExistence type="inferred from homology"/>
<reference evidence="8" key="2">
    <citation type="submission" date="2021-05" db="EMBL/GenBank/DDBJ databases">
        <title>Protein family content uncovers lineage relationships and bacterial pathway maintenance mechanisms in DPANN archaea.</title>
        <authorList>
            <person name="Castelle C.J."/>
            <person name="Meheust R."/>
            <person name="Jaffe A.L."/>
            <person name="Seitz K."/>
            <person name="Gong X."/>
            <person name="Baker B.J."/>
            <person name="Banfield J.F."/>
        </authorList>
    </citation>
    <scope>NUCLEOTIDE SEQUENCE</scope>
    <source>
        <strain evidence="8">RIFCSPLOWO2_01_FULL_58_19</strain>
    </source>
</reference>
<dbReference type="GO" id="GO:0047804">
    <property type="term" value="F:cysteine-S-conjugate beta-lyase activity"/>
    <property type="evidence" value="ECO:0007669"/>
    <property type="project" value="UniProtKB-EC"/>
</dbReference>
<comment type="caution">
    <text evidence="8">The sequence shown here is derived from an EMBL/GenBank/DDBJ whole genome shotgun (WGS) entry which is preliminary data.</text>
</comment>
<accession>A0A8T4LKV4</accession>
<evidence type="ECO:0000256" key="5">
    <source>
        <dbReference type="ARBA" id="ARBA00022898"/>
    </source>
</evidence>
<dbReference type="GO" id="GO:0030170">
    <property type="term" value="F:pyridoxal phosphate binding"/>
    <property type="evidence" value="ECO:0007669"/>
    <property type="project" value="InterPro"/>
</dbReference>
<comment type="cofactor">
    <cofactor evidence="1">
        <name>pyridoxal 5'-phosphate</name>
        <dbReference type="ChEBI" id="CHEBI:597326"/>
    </cofactor>
</comment>
<dbReference type="GO" id="GO:0005737">
    <property type="term" value="C:cytoplasm"/>
    <property type="evidence" value="ECO:0007669"/>
    <property type="project" value="TreeGrafter"/>
</dbReference>
<keyword evidence="5" id="KW-0663">Pyridoxal phosphate</keyword>
<comment type="similarity">
    <text evidence="2">Belongs to the trans-sulfuration enzymes family.</text>
</comment>
<evidence type="ECO:0000256" key="3">
    <source>
        <dbReference type="ARBA" id="ARBA00012224"/>
    </source>
</evidence>
<evidence type="ECO:0000256" key="7">
    <source>
        <dbReference type="ARBA" id="ARBA00023239"/>
    </source>
</evidence>
<dbReference type="EMBL" id="JAGVWE010000005">
    <property type="protein sequence ID" value="MBS3063446.1"/>
    <property type="molecule type" value="Genomic_DNA"/>
</dbReference>
<dbReference type="InterPro" id="IPR015424">
    <property type="entry name" value="PyrdxlP-dep_Trfase"/>
</dbReference>
<dbReference type="PROSITE" id="PS00868">
    <property type="entry name" value="CYS_MET_METAB_PP"/>
    <property type="match status" value="1"/>
</dbReference>
<dbReference type="InterPro" id="IPR015421">
    <property type="entry name" value="PyrdxlP-dep_Trfase_major"/>
</dbReference>
<evidence type="ECO:0000313" key="8">
    <source>
        <dbReference type="EMBL" id="MBS3063446.1"/>
    </source>
</evidence>
<evidence type="ECO:0000256" key="6">
    <source>
        <dbReference type="ARBA" id="ARBA00023167"/>
    </source>
</evidence>
<dbReference type="AlphaFoldDB" id="A0A8T4LKV4"/>
<dbReference type="GO" id="GO:0009086">
    <property type="term" value="P:methionine biosynthetic process"/>
    <property type="evidence" value="ECO:0007669"/>
    <property type="project" value="UniProtKB-KW"/>
</dbReference>
<evidence type="ECO:0000313" key="9">
    <source>
        <dbReference type="Proteomes" id="UP000678237"/>
    </source>
</evidence>
<dbReference type="InterPro" id="IPR000277">
    <property type="entry name" value="Cys/Met-Metab_PyrdxlP-dep_enz"/>
</dbReference>
<dbReference type="EC" id="4.4.1.13" evidence="3"/>
<dbReference type="InterPro" id="IPR015422">
    <property type="entry name" value="PyrdxlP-dep_Trfase_small"/>
</dbReference>
<keyword evidence="8" id="KW-0808">Transferase</keyword>
<dbReference type="CDD" id="cd00614">
    <property type="entry name" value="CGS_like"/>
    <property type="match status" value="1"/>
</dbReference>
<sequence length="382" mass="42000">MSQRFDTLCVHSGSQQDPVTGAVVSAIQPAVTFRQLGIGKPLGFEYSRAANPSRRVLERSISELEGYKHSVCFGSGIAAELALFQTLKQYDHVLFCEETYGGTFRLMKTVLNKFGLRSDFVQMDSPDRITDYVTKDTKMVFVESPTNPLLDVIDLQGVGEVAKKHGLLYVVDNTLLSPAFQQPKKFGADVVVHSLTKYLAGHNDVVGGSLSFDDASLQEKLGHLIKATGAVLSPFECYLTLRGIKTLYLRMQKHEANHEKIAAFLERHPKVKRVYSTTLSSHPKRERFLAQATGHGGTFSFELKGGLASAKKFVRGLSLWTFGESLGGVESLVSHPPTMSHSSLSREERLKRGIHDGLLRLSCGIENADDLISDLEEALAGV</sequence>
<dbReference type="GO" id="GO:0008483">
    <property type="term" value="F:transaminase activity"/>
    <property type="evidence" value="ECO:0007669"/>
    <property type="project" value="UniProtKB-KW"/>
</dbReference>
<keyword evidence="4" id="KW-0028">Amino-acid biosynthesis</keyword>
<dbReference type="InterPro" id="IPR054542">
    <property type="entry name" value="Cys_met_metab_PP"/>
</dbReference>
<organism evidence="8 9">
    <name type="scientific">Candidatus Iainarchaeum sp</name>
    <dbReference type="NCBI Taxonomy" id="3101447"/>
    <lineage>
        <taxon>Archaea</taxon>
        <taxon>Candidatus Iainarchaeota</taxon>
        <taxon>Candidatus Iainarchaeia</taxon>
        <taxon>Candidatus Iainarchaeales</taxon>
        <taxon>Candidatus Iainarchaeaceae</taxon>
        <taxon>Candidatus Iainarchaeum</taxon>
    </lineage>
</organism>
<dbReference type="FunFam" id="3.90.1150.10:FF:000033">
    <property type="entry name" value="Cystathionine gamma-synthase"/>
    <property type="match status" value="1"/>
</dbReference>
<evidence type="ECO:0000256" key="1">
    <source>
        <dbReference type="ARBA" id="ARBA00001933"/>
    </source>
</evidence>
<name>A0A8T4LKV4_9ARCH</name>
<dbReference type="Gene3D" id="3.40.640.10">
    <property type="entry name" value="Type I PLP-dependent aspartate aminotransferase-like (Major domain)"/>
    <property type="match status" value="1"/>
</dbReference>